<dbReference type="InterPro" id="IPR010809">
    <property type="entry name" value="FliD_C"/>
</dbReference>
<evidence type="ECO:0000259" key="6">
    <source>
        <dbReference type="Pfam" id="PF02465"/>
    </source>
</evidence>
<keyword evidence="4 5" id="KW-0975">Bacterial flagellum</keyword>
<name>A0A919JJG9_9ACTN</name>
<comment type="function">
    <text evidence="5">Required for morphogenesis and for the elongation of the flagellar filament by facilitating polymerization of the flagellin monomers at the tip of growing filament. Forms a capping structure, which prevents flagellin subunits (transported through the central channel of the flagellum) from leaking out without polymerization at the distal end.</text>
</comment>
<organism evidence="8 9">
    <name type="scientific">Actinoplanes nipponensis</name>
    <dbReference type="NCBI Taxonomy" id="135950"/>
    <lineage>
        <taxon>Bacteria</taxon>
        <taxon>Bacillati</taxon>
        <taxon>Actinomycetota</taxon>
        <taxon>Actinomycetes</taxon>
        <taxon>Micromonosporales</taxon>
        <taxon>Micromonosporaceae</taxon>
        <taxon>Actinoplanes</taxon>
    </lineage>
</organism>
<dbReference type="GO" id="GO:0007155">
    <property type="term" value="P:cell adhesion"/>
    <property type="evidence" value="ECO:0007669"/>
    <property type="project" value="InterPro"/>
</dbReference>
<comment type="caution">
    <text evidence="8">The sequence shown here is derived from an EMBL/GenBank/DDBJ whole genome shotgun (WGS) entry which is preliminary data.</text>
</comment>
<comment type="subunit">
    <text evidence="2 5">Homopentamer.</text>
</comment>
<dbReference type="Pfam" id="PF02465">
    <property type="entry name" value="FliD_N"/>
    <property type="match status" value="1"/>
</dbReference>
<dbReference type="GO" id="GO:0005576">
    <property type="term" value="C:extracellular region"/>
    <property type="evidence" value="ECO:0007669"/>
    <property type="project" value="UniProtKB-SubCell"/>
</dbReference>
<feature type="domain" description="Flagellar hook-associated protein 2 C-terminal" evidence="7">
    <location>
        <begin position="214"/>
        <end position="476"/>
    </location>
</feature>
<keyword evidence="8" id="KW-0969">Cilium</keyword>
<keyword evidence="5" id="KW-0964">Secreted</keyword>
<sequence>MASIDGLISGMSTTDTINQLMQIEAAPQTALKSKVTTVNKVVTAYQSVNSRLSSLAAAATALGKSDTWGGMKATSSSSAAAISAQSGASAGSLSFHVDQLAATRLQTFKDASVASITDADNAPVMSNDSFDIYLKDGTKKPLTPTDRSLQAVVTAINGEAEAPYKASAVQIAPGRYTLQLTAKESGAAAAAKIDSLGLPEGLDLGASSVTIDGRDAVLTVGEGPGAYSINSATNTFAEILPGVTVTAAKAQAPGDAPVTVDISADVEGIATKVQALVDNANVVLNELASQSKIKTGEVAAGPLVGDAAIRKLRQDILSAVSGGAAGLGSNGTTASFKEVGVSIKQDGTLGFDKDAFLKTYKADPARAAKFFDSYTDVTSAKGNGTAGTFEPGLDTPNGLGRKLETMALIASEGVKDPDNPTKARQGTIPALIERNTKTISSLNDQVSEWDVRLELRKTALQKQFSSLEVALGKMQQQSSWLAGQLAGLG</sequence>
<dbReference type="EMBL" id="BOMQ01000047">
    <property type="protein sequence ID" value="GIE50326.1"/>
    <property type="molecule type" value="Genomic_DNA"/>
</dbReference>
<protein>
    <recommendedName>
        <fullName evidence="5">Flagellar hook-associated protein 2</fullName>
        <shortName evidence="5">HAP2</shortName>
    </recommendedName>
    <alternativeName>
        <fullName evidence="5">Flagellar cap protein</fullName>
    </alternativeName>
</protein>
<dbReference type="InterPro" id="IPR003481">
    <property type="entry name" value="FliD_N"/>
</dbReference>
<keyword evidence="8" id="KW-0966">Cell projection</keyword>
<evidence type="ECO:0000313" key="8">
    <source>
        <dbReference type="EMBL" id="GIE50326.1"/>
    </source>
</evidence>
<reference evidence="8" key="1">
    <citation type="submission" date="2021-01" db="EMBL/GenBank/DDBJ databases">
        <title>Whole genome shotgun sequence of Actinoplanes nipponensis NBRC 14063.</title>
        <authorList>
            <person name="Komaki H."/>
            <person name="Tamura T."/>
        </authorList>
    </citation>
    <scope>NUCLEOTIDE SEQUENCE</scope>
    <source>
        <strain evidence="8">NBRC 14063</strain>
    </source>
</reference>
<evidence type="ECO:0000256" key="1">
    <source>
        <dbReference type="ARBA" id="ARBA00009764"/>
    </source>
</evidence>
<evidence type="ECO:0000256" key="3">
    <source>
        <dbReference type="ARBA" id="ARBA00023054"/>
    </source>
</evidence>
<evidence type="ECO:0000313" key="9">
    <source>
        <dbReference type="Proteomes" id="UP000647172"/>
    </source>
</evidence>
<keyword evidence="8" id="KW-0282">Flagellum</keyword>
<dbReference type="Pfam" id="PF07195">
    <property type="entry name" value="FliD_C"/>
    <property type="match status" value="1"/>
</dbReference>
<evidence type="ECO:0000259" key="7">
    <source>
        <dbReference type="Pfam" id="PF07195"/>
    </source>
</evidence>
<dbReference type="InterPro" id="IPR040026">
    <property type="entry name" value="FliD"/>
</dbReference>
<comment type="subcellular location">
    <subcellularLocation>
        <location evidence="5">Secreted</location>
    </subcellularLocation>
    <subcellularLocation>
        <location evidence="5">Bacterial flagellum</location>
    </subcellularLocation>
</comment>
<dbReference type="RefSeq" id="WP_203770067.1">
    <property type="nucleotide sequence ID" value="NZ_BOMQ01000047.1"/>
</dbReference>
<proteinExistence type="inferred from homology"/>
<keyword evidence="9" id="KW-1185">Reference proteome</keyword>
<dbReference type="Proteomes" id="UP000647172">
    <property type="component" value="Unassembled WGS sequence"/>
</dbReference>
<accession>A0A919JJG9</accession>
<dbReference type="AlphaFoldDB" id="A0A919JJG9"/>
<evidence type="ECO:0000256" key="2">
    <source>
        <dbReference type="ARBA" id="ARBA00011255"/>
    </source>
</evidence>
<dbReference type="PANTHER" id="PTHR30288">
    <property type="entry name" value="FLAGELLAR CAP/ASSEMBLY PROTEIN FLID"/>
    <property type="match status" value="1"/>
</dbReference>
<evidence type="ECO:0000256" key="4">
    <source>
        <dbReference type="ARBA" id="ARBA00023143"/>
    </source>
</evidence>
<dbReference type="GO" id="GO:0009421">
    <property type="term" value="C:bacterial-type flagellum filament cap"/>
    <property type="evidence" value="ECO:0007669"/>
    <property type="project" value="InterPro"/>
</dbReference>
<gene>
    <name evidence="8" type="primary">fliD</name>
    <name evidence="8" type="ORF">Ani05nite_38600</name>
</gene>
<evidence type="ECO:0000256" key="5">
    <source>
        <dbReference type="RuleBase" id="RU362066"/>
    </source>
</evidence>
<dbReference type="PANTHER" id="PTHR30288:SF0">
    <property type="entry name" value="FLAGELLAR HOOK-ASSOCIATED PROTEIN 2"/>
    <property type="match status" value="1"/>
</dbReference>
<dbReference type="GO" id="GO:0009424">
    <property type="term" value="C:bacterial-type flagellum hook"/>
    <property type="evidence" value="ECO:0007669"/>
    <property type="project" value="UniProtKB-UniRule"/>
</dbReference>
<feature type="domain" description="Flagellar hook-associated protein 2 N-terminal" evidence="6">
    <location>
        <begin position="9"/>
        <end position="102"/>
    </location>
</feature>
<keyword evidence="3" id="KW-0175">Coiled coil</keyword>
<dbReference type="GO" id="GO:0071973">
    <property type="term" value="P:bacterial-type flagellum-dependent cell motility"/>
    <property type="evidence" value="ECO:0007669"/>
    <property type="project" value="TreeGrafter"/>
</dbReference>
<comment type="similarity">
    <text evidence="1 5">Belongs to the FliD family.</text>
</comment>